<dbReference type="Proteomes" id="UP000570595">
    <property type="component" value="Unassembled WGS sequence"/>
</dbReference>
<gene>
    <name evidence="3" type="ORF">FOL46_009705</name>
    <name evidence="2" type="ORF">FOZ61_009838</name>
</gene>
<evidence type="ECO:0000313" key="2">
    <source>
        <dbReference type="EMBL" id="KAF4666359.1"/>
    </source>
</evidence>
<dbReference type="Gene3D" id="1.20.120.1780">
    <property type="entry name" value="UbiA prenyltransferase"/>
    <property type="match status" value="1"/>
</dbReference>
<dbReference type="EMBL" id="JABANN010000091">
    <property type="protein sequence ID" value="KAF4671946.1"/>
    <property type="molecule type" value="Genomic_DNA"/>
</dbReference>
<evidence type="ECO:0000313" key="3">
    <source>
        <dbReference type="EMBL" id="KAF4671946.1"/>
    </source>
</evidence>
<dbReference type="Proteomes" id="UP000572268">
    <property type="component" value="Unassembled WGS sequence"/>
</dbReference>
<comment type="caution">
    <text evidence="2">The sequence shown here is derived from an EMBL/GenBank/DDBJ whole genome shotgun (WGS) entry which is preliminary data.</text>
</comment>
<protein>
    <recommendedName>
        <fullName evidence="6">UbiA prenyltransferase domain-containing protein 1</fullName>
    </recommendedName>
</protein>
<reference evidence="4 5" key="1">
    <citation type="submission" date="2020-04" db="EMBL/GenBank/DDBJ databases">
        <title>Perkinsus olseni comparative genomics.</title>
        <authorList>
            <person name="Bogema D.R."/>
        </authorList>
    </citation>
    <scope>NUCLEOTIDE SEQUENCE [LARGE SCALE GENOMIC DNA]</scope>
    <source>
        <strain evidence="2">ATCC PRA-179</strain>
        <strain evidence="3">ATCC PRA-31</strain>
    </source>
</reference>
<feature type="transmembrane region" description="Helical" evidence="1">
    <location>
        <begin position="157"/>
        <end position="185"/>
    </location>
</feature>
<keyword evidence="1" id="KW-0812">Transmembrane</keyword>
<evidence type="ECO:0000256" key="1">
    <source>
        <dbReference type="SAM" id="Phobius"/>
    </source>
</evidence>
<keyword evidence="1" id="KW-1133">Transmembrane helix</keyword>
<accession>A0A7J6M499</accession>
<evidence type="ECO:0000313" key="4">
    <source>
        <dbReference type="Proteomes" id="UP000570595"/>
    </source>
</evidence>
<keyword evidence="1" id="KW-0472">Membrane</keyword>
<dbReference type="EMBL" id="JABAHT010000075">
    <property type="protein sequence ID" value="KAF4666359.1"/>
    <property type="molecule type" value="Genomic_DNA"/>
</dbReference>
<name>A0A7J6M499_PEROL</name>
<organism evidence="2 4">
    <name type="scientific">Perkinsus olseni</name>
    <name type="common">Perkinsus atlanticus</name>
    <dbReference type="NCBI Taxonomy" id="32597"/>
    <lineage>
        <taxon>Eukaryota</taxon>
        <taxon>Sar</taxon>
        <taxon>Alveolata</taxon>
        <taxon>Perkinsozoa</taxon>
        <taxon>Perkinsea</taxon>
        <taxon>Perkinsida</taxon>
        <taxon>Perkinsidae</taxon>
        <taxon>Perkinsus</taxon>
    </lineage>
</organism>
<sequence>MWFVLIWFYLWPTGGYWSVFHSFPFYIGLLSSTLPLNLLMFGINDMVDFDVDQLHTRKGSYIFGARASRSELAQLPLLMAVIILCPIVVLAVMATERVNSALWVLCFLLCNIVYNVPPVALARKPYDLHGEMVDIEGDAKCGKNTTVVKLGRLKAQWLMWTLTACAALVTYILLGSVVLTTYYLIDLALSVYGHTRGAGSLEKDTTTIFKVQSILGILYLFFAWSSQVFA</sequence>
<evidence type="ECO:0008006" key="6">
    <source>
        <dbReference type="Google" id="ProtNLM"/>
    </source>
</evidence>
<proteinExistence type="predicted"/>
<dbReference type="AlphaFoldDB" id="A0A7J6M499"/>
<dbReference type="OrthoDB" id="438596at2759"/>
<feature type="transmembrane region" description="Helical" evidence="1">
    <location>
        <begin position="75"/>
        <end position="95"/>
    </location>
</feature>
<feature type="transmembrane region" description="Helical" evidence="1">
    <location>
        <begin position="101"/>
        <end position="122"/>
    </location>
</feature>
<evidence type="ECO:0000313" key="5">
    <source>
        <dbReference type="Proteomes" id="UP000572268"/>
    </source>
</evidence>